<dbReference type="Pfam" id="PF26612">
    <property type="entry name" value="DUF8192"/>
    <property type="match status" value="1"/>
</dbReference>
<evidence type="ECO:0000259" key="2">
    <source>
        <dbReference type="Pfam" id="PF26612"/>
    </source>
</evidence>
<dbReference type="GeneID" id="69501997"/>
<sequence>MKKLFLIVCLGMLAFACSSIYKYASDGVNESGQRYELQVRSFSEIPKSLLENMNKMGMDSALVLNEYEGRYLNFIFKVDTLDFNLVGKKVGFSESKIEYFRDTRRRFDHNYSTLSSLYIFDAAQRVESGGYDAAITDGDIFVIPIEKVVKRLKKKH</sequence>
<dbReference type="EMBL" id="QSGO01000007">
    <property type="protein sequence ID" value="RHB35092.1"/>
    <property type="molecule type" value="Genomic_DNA"/>
</dbReference>
<organism evidence="3 4">
    <name type="scientific">Bacteroides nordii</name>
    <dbReference type="NCBI Taxonomy" id="291645"/>
    <lineage>
        <taxon>Bacteria</taxon>
        <taxon>Pseudomonadati</taxon>
        <taxon>Bacteroidota</taxon>
        <taxon>Bacteroidia</taxon>
        <taxon>Bacteroidales</taxon>
        <taxon>Bacteroidaceae</taxon>
        <taxon>Bacteroides</taxon>
    </lineage>
</organism>
<evidence type="ECO:0000313" key="3">
    <source>
        <dbReference type="EMBL" id="RHB35092.1"/>
    </source>
</evidence>
<feature type="signal peptide" evidence="1">
    <location>
        <begin position="1"/>
        <end position="24"/>
    </location>
</feature>
<dbReference type="RefSeq" id="WP_007485807.1">
    <property type="nucleotide sequence ID" value="NZ_CABJFV010000007.1"/>
</dbReference>
<proteinExistence type="predicted"/>
<feature type="chain" id="PRO_5019335528" description="DUF8192 domain-containing protein" evidence="1">
    <location>
        <begin position="25"/>
        <end position="156"/>
    </location>
</feature>
<dbReference type="PROSITE" id="PS51257">
    <property type="entry name" value="PROKAR_LIPOPROTEIN"/>
    <property type="match status" value="1"/>
</dbReference>
<dbReference type="InterPro" id="IPR058505">
    <property type="entry name" value="DUF8192"/>
</dbReference>
<dbReference type="Proteomes" id="UP000284379">
    <property type="component" value="Unassembled WGS sequence"/>
</dbReference>
<dbReference type="AlphaFoldDB" id="A0A413VNG6"/>
<name>A0A413VNG6_9BACE</name>
<accession>A0A413VNG6</accession>
<comment type="caution">
    <text evidence="3">The sequence shown here is derived from an EMBL/GenBank/DDBJ whole genome shotgun (WGS) entry which is preliminary data.</text>
</comment>
<protein>
    <recommendedName>
        <fullName evidence="2">DUF8192 domain-containing protein</fullName>
    </recommendedName>
</protein>
<keyword evidence="1" id="KW-0732">Signal</keyword>
<gene>
    <name evidence="3" type="ORF">DW888_11660</name>
</gene>
<reference evidence="3 4" key="1">
    <citation type="submission" date="2018-08" db="EMBL/GenBank/DDBJ databases">
        <title>A genome reference for cultivated species of the human gut microbiota.</title>
        <authorList>
            <person name="Zou Y."/>
            <person name="Xue W."/>
            <person name="Luo G."/>
        </authorList>
    </citation>
    <scope>NUCLEOTIDE SEQUENCE [LARGE SCALE GENOMIC DNA]</scope>
    <source>
        <strain evidence="3 4">AM40-30BH</strain>
    </source>
</reference>
<feature type="domain" description="DUF8192" evidence="2">
    <location>
        <begin position="62"/>
        <end position="154"/>
    </location>
</feature>
<evidence type="ECO:0000256" key="1">
    <source>
        <dbReference type="SAM" id="SignalP"/>
    </source>
</evidence>
<evidence type="ECO:0000313" key="4">
    <source>
        <dbReference type="Proteomes" id="UP000284379"/>
    </source>
</evidence>